<feature type="transmembrane region" description="Helical" evidence="2">
    <location>
        <begin position="125"/>
        <end position="145"/>
    </location>
</feature>
<evidence type="ECO:0000313" key="4">
    <source>
        <dbReference type="Proteomes" id="UP000263928"/>
    </source>
</evidence>
<keyword evidence="2" id="KW-0472">Membrane</keyword>
<keyword evidence="2" id="KW-0812">Transmembrane</keyword>
<organism evidence="3 4">
    <name type="scientific">Propionibacterium australiense</name>
    <dbReference type="NCBI Taxonomy" id="119981"/>
    <lineage>
        <taxon>Bacteria</taxon>
        <taxon>Bacillati</taxon>
        <taxon>Actinomycetota</taxon>
        <taxon>Actinomycetes</taxon>
        <taxon>Propionibacteriales</taxon>
        <taxon>Propionibacteriaceae</taxon>
        <taxon>Propionibacterium</taxon>
    </lineage>
</organism>
<evidence type="ECO:0000256" key="1">
    <source>
        <dbReference type="SAM" id="MobiDB-lite"/>
    </source>
</evidence>
<sequence length="289" mass="30311">MSDPQNPNEATSAADGAGGSWQPNDPNAAQQPGTGQDAINQTYGPAPAQGQSQFQQQAPGQFPPNGQPSQQGQPPFQPNGQPPQQGQPPFQPNGQPPQQGQVPPAAAAMGSSVPAKSGNVVLKRIIGIVVVVALAIGGRLVYGWITATHDATKDVGQCVALSGTKDDVKTERVDCSTEGAYYVAKAGSDVTCTDVADTEKNIGGVYDEITITSNGTRASMCLVPQMMKDACYPTETSDLSFQSVDCSSTEAYFRIDEIIEEYDATCPDTSTSGLTYDEPGRTYCISIPE</sequence>
<feature type="compositionally biased region" description="Low complexity" evidence="1">
    <location>
        <begin position="44"/>
        <end position="60"/>
    </location>
</feature>
<feature type="region of interest" description="Disordered" evidence="1">
    <location>
        <begin position="1"/>
        <end position="112"/>
    </location>
</feature>
<feature type="compositionally biased region" description="Polar residues" evidence="1">
    <location>
        <begin position="1"/>
        <end position="11"/>
    </location>
</feature>
<feature type="compositionally biased region" description="Pro residues" evidence="1">
    <location>
        <begin position="75"/>
        <end position="95"/>
    </location>
</feature>
<dbReference type="Proteomes" id="UP000263928">
    <property type="component" value="Unassembled WGS sequence"/>
</dbReference>
<reference evidence="4" key="1">
    <citation type="submission" date="2018-08" db="EMBL/GenBank/DDBJ databases">
        <authorList>
            <person name="Hornung B."/>
        </authorList>
    </citation>
    <scope>NUCLEOTIDE SEQUENCE [LARGE SCALE GENOMIC DNA]</scope>
</reference>
<keyword evidence="2" id="KW-1133">Transmembrane helix</keyword>
<proteinExistence type="predicted"/>
<accession>A0A383S9X3</accession>
<dbReference type="AlphaFoldDB" id="A0A383S9X3"/>
<feature type="compositionally biased region" description="Polar residues" evidence="1">
    <location>
        <begin position="21"/>
        <end position="43"/>
    </location>
</feature>
<dbReference type="EMBL" id="UNQJ01000023">
    <property type="protein sequence ID" value="SYZ34342.1"/>
    <property type="molecule type" value="Genomic_DNA"/>
</dbReference>
<name>A0A383S9X3_9ACTN</name>
<evidence type="ECO:0000256" key="2">
    <source>
        <dbReference type="SAM" id="Phobius"/>
    </source>
</evidence>
<dbReference type="RefSeq" id="WP_182482080.1">
    <property type="nucleotide sequence ID" value="NZ_LR134442.1"/>
</dbReference>
<keyword evidence="4" id="KW-1185">Reference proteome</keyword>
<protein>
    <submittedName>
        <fullName evidence="3">Uncharacterized protein</fullName>
    </submittedName>
</protein>
<evidence type="ECO:0000313" key="3">
    <source>
        <dbReference type="EMBL" id="SYZ34342.1"/>
    </source>
</evidence>
<gene>
    <name evidence="3" type="ORF">PROPAUS_2348</name>
</gene>